<reference evidence="2" key="1">
    <citation type="journal article" date="2022" name="Mol. Ecol. Resour.">
        <title>The genomes of chicory, endive, great burdock and yacon provide insights into Asteraceae palaeo-polyploidization history and plant inulin production.</title>
        <authorList>
            <person name="Fan W."/>
            <person name="Wang S."/>
            <person name="Wang H."/>
            <person name="Wang A."/>
            <person name="Jiang F."/>
            <person name="Liu H."/>
            <person name="Zhao H."/>
            <person name="Xu D."/>
            <person name="Zhang Y."/>
        </authorList>
    </citation>
    <scope>NUCLEOTIDE SEQUENCE [LARGE SCALE GENOMIC DNA]</scope>
    <source>
        <strain evidence="2">cv. Punajuju</strain>
    </source>
</reference>
<sequence length="193" mass="22173">MKLYGVLVARTEYSIFKDQRKLKGKKIFQIAAKETMDPELIDFVDWQKNFSCSVPTCLMKTKLAKAMPKTMVNDLGLTLTKEDLQNVVDLMEPYGQITNMWTTKTKLPHVVWVAGRGPIAALLPNYDVVDNLWWGPDDNPTVYHHDNALTALSIRDNHEYRMAAKVKKDLERIILANSGIRDKEAFYLQKSNR</sequence>
<evidence type="ECO:0000313" key="1">
    <source>
        <dbReference type="EMBL" id="KAI3788420.1"/>
    </source>
</evidence>
<name>A0ACB9GZN2_CICIN</name>
<accession>A0ACB9GZN2</accession>
<dbReference type="EMBL" id="CM042009">
    <property type="protein sequence ID" value="KAI3788420.1"/>
    <property type="molecule type" value="Genomic_DNA"/>
</dbReference>
<protein>
    <submittedName>
        <fullName evidence="1">Uncharacterized protein</fullName>
    </submittedName>
</protein>
<organism evidence="1 2">
    <name type="scientific">Cichorium intybus</name>
    <name type="common">Chicory</name>
    <dbReference type="NCBI Taxonomy" id="13427"/>
    <lineage>
        <taxon>Eukaryota</taxon>
        <taxon>Viridiplantae</taxon>
        <taxon>Streptophyta</taxon>
        <taxon>Embryophyta</taxon>
        <taxon>Tracheophyta</taxon>
        <taxon>Spermatophyta</taxon>
        <taxon>Magnoliopsida</taxon>
        <taxon>eudicotyledons</taxon>
        <taxon>Gunneridae</taxon>
        <taxon>Pentapetalae</taxon>
        <taxon>asterids</taxon>
        <taxon>campanulids</taxon>
        <taxon>Asterales</taxon>
        <taxon>Asteraceae</taxon>
        <taxon>Cichorioideae</taxon>
        <taxon>Cichorieae</taxon>
        <taxon>Cichoriinae</taxon>
        <taxon>Cichorium</taxon>
    </lineage>
</organism>
<evidence type="ECO:0000313" key="2">
    <source>
        <dbReference type="Proteomes" id="UP001055811"/>
    </source>
</evidence>
<proteinExistence type="predicted"/>
<gene>
    <name evidence="1" type="ORF">L2E82_01186</name>
</gene>
<keyword evidence="2" id="KW-1185">Reference proteome</keyword>
<dbReference type="Proteomes" id="UP001055811">
    <property type="component" value="Linkage Group LG01"/>
</dbReference>
<comment type="caution">
    <text evidence="1">The sequence shown here is derived from an EMBL/GenBank/DDBJ whole genome shotgun (WGS) entry which is preliminary data.</text>
</comment>
<reference evidence="1 2" key="2">
    <citation type="journal article" date="2022" name="Mol. Ecol. Resour.">
        <title>The genomes of chicory, endive, great burdock and yacon provide insights into Asteraceae paleo-polyploidization history and plant inulin production.</title>
        <authorList>
            <person name="Fan W."/>
            <person name="Wang S."/>
            <person name="Wang H."/>
            <person name="Wang A."/>
            <person name="Jiang F."/>
            <person name="Liu H."/>
            <person name="Zhao H."/>
            <person name="Xu D."/>
            <person name="Zhang Y."/>
        </authorList>
    </citation>
    <scope>NUCLEOTIDE SEQUENCE [LARGE SCALE GENOMIC DNA]</scope>
    <source>
        <strain evidence="2">cv. Punajuju</strain>
        <tissue evidence="1">Leaves</tissue>
    </source>
</reference>